<dbReference type="RefSeq" id="XP_026290900.2">
    <property type="nucleotide sequence ID" value="XM_026435115.2"/>
</dbReference>
<evidence type="ECO:0000313" key="1">
    <source>
        <dbReference type="Proteomes" id="UP000504606"/>
    </source>
</evidence>
<dbReference type="InterPro" id="IPR004242">
    <property type="entry name" value="Transposase_21"/>
</dbReference>
<dbReference type="GeneID" id="113215488"/>
<evidence type="ECO:0000313" key="2">
    <source>
        <dbReference type="RefSeq" id="XP_026290900.2"/>
    </source>
</evidence>
<dbReference type="KEGG" id="foc:113215488"/>
<accession>A0A6J1TGP7</accession>
<dbReference type="AlphaFoldDB" id="A0A6J1TGP7"/>
<name>A0A6J1TGP7_FRAOC</name>
<proteinExistence type="predicted"/>
<gene>
    <name evidence="2" type="primary">LOC113215488</name>
</gene>
<organism evidence="1 2">
    <name type="scientific">Frankliniella occidentalis</name>
    <name type="common">Western flower thrips</name>
    <name type="synonym">Euthrips occidentalis</name>
    <dbReference type="NCBI Taxonomy" id="133901"/>
    <lineage>
        <taxon>Eukaryota</taxon>
        <taxon>Metazoa</taxon>
        <taxon>Ecdysozoa</taxon>
        <taxon>Arthropoda</taxon>
        <taxon>Hexapoda</taxon>
        <taxon>Insecta</taxon>
        <taxon>Pterygota</taxon>
        <taxon>Neoptera</taxon>
        <taxon>Paraneoptera</taxon>
        <taxon>Thysanoptera</taxon>
        <taxon>Terebrantia</taxon>
        <taxon>Thripoidea</taxon>
        <taxon>Thripidae</taxon>
        <taxon>Frankliniella</taxon>
    </lineage>
</organism>
<keyword evidence="1" id="KW-1185">Reference proteome</keyword>
<dbReference type="Proteomes" id="UP000504606">
    <property type="component" value="Unplaced"/>
</dbReference>
<dbReference type="OrthoDB" id="6380672at2759"/>
<sequence length="627" mass="70395">MHFVSILRSVQVYCSHVDVMDSILNEPPPEEGYYTSDFRTGSEYGKHPLFQREPRALRIRLFADDLDYTDALKGNQGRHQTLGVTFQIENVGPKYLSNQDSIHLALLVRTRWVKRFGRDVLMRPVLDELRELAEVGVEVSVKDGRRQRLFGAVAVFVGDNKAVHEFAGMGGFSSGEVCRFCTVDHSELTDTKSEDQCTLRTHAGHSNQVEAVVRFPETKAAYPHIKGPSVLLQIPHFTFPNQAPFDPLHDALTSFLALTLKACIRGLHRKRADGVTKATLQKLSQPVRQGPQYSALHGRTLRRLIDGFEWGPAERANKPPPLHFKVHLKGIKGAKRDIKGSCVQKMNLMYIFSLALAGSVPEGNPFWKMHLAAVRIVEIILAVRISNSMLSDLVHAVRLHHDLWVKHVGDQYTPKMHYIMNYALQTTRVGCPRVGLCLTFEGFHLYQKRIIVTCNNFTQVTKTASERIQKKRALLYPGENCLRHPIDVTSCQRDCPVIALPHPVREALMQEHGVDAGEVLGSVLQLKVHGTLVRRGSYNVMAAVEITQTVVFLRVDLVVVRGGTAFACGYMVASLDFSNHIHAFEIPEEEEEANFVVVDAALLHPAQTLEAHTIAGKRYLKLRHALF</sequence>
<reference evidence="2" key="1">
    <citation type="submission" date="2025-08" db="UniProtKB">
        <authorList>
            <consortium name="RefSeq"/>
        </authorList>
    </citation>
    <scope>IDENTIFICATION</scope>
    <source>
        <tissue evidence="2">Whole organism</tissue>
    </source>
</reference>
<dbReference type="Pfam" id="PF02992">
    <property type="entry name" value="Transposase_21"/>
    <property type="match status" value="1"/>
</dbReference>
<protein>
    <submittedName>
        <fullName evidence="2">Uncharacterized protein LOC113215488</fullName>
    </submittedName>
</protein>